<sequence length="292" mass="33883">DQRTILKKWVNKDITKVPQVLIPYTEVLGLYNKGLKVPDDVIICWSDDNFGNIRQLPNKTEQQRSGGSGIYYHFQWLNGTTTAYPWLYTTPLALTWSEMKKAYDYNVRDLWIVNVGDIKPAEIGIEYFMQMAWDISDFKENDPAAFLKDWASRDFGEEYASRIAGIMAKHYELGYARRPENMVMYKGRTKKYTYDWFSITNYNDEAQKRVDEYDKLIKETDAIYDSLPVEKKDSFFQMVAYNVKGAALHNKKVIYAQKSHAYGQQNKASAAVYAAMAQQAENDIHELLITTT</sequence>
<dbReference type="Gene3D" id="3.20.20.520">
    <property type="entry name" value="Glycosyl hydrolase family 115"/>
    <property type="match status" value="1"/>
</dbReference>
<comment type="caution">
    <text evidence="1">The sequence shown here is derived from an EMBL/GenBank/DDBJ whole genome shotgun (WGS) entry which is preliminary data.</text>
</comment>
<dbReference type="InterPro" id="IPR042301">
    <property type="entry name" value="GH115_sf"/>
</dbReference>
<dbReference type="AlphaFoldDB" id="X0TWA5"/>
<protein>
    <submittedName>
        <fullName evidence="1">Uncharacterized protein</fullName>
    </submittedName>
</protein>
<feature type="non-terminal residue" evidence="1">
    <location>
        <position position="292"/>
    </location>
</feature>
<organism evidence="1">
    <name type="scientific">marine sediment metagenome</name>
    <dbReference type="NCBI Taxonomy" id="412755"/>
    <lineage>
        <taxon>unclassified sequences</taxon>
        <taxon>metagenomes</taxon>
        <taxon>ecological metagenomes</taxon>
    </lineage>
</organism>
<dbReference type="Gene3D" id="1.20.58.2150">
    <property type="match status" value="1"/>
</dbReference>
<proteinExistence type="predicted"/>
<name>X0TWA5_9ZZZZ</name>
<accession>X0TWA5</accession>
<dbReference type="EMBL" id="BARS01014856">
    <property type="protein sequence ID" value="GAF97529.1"/>
    <property type="molecule type" value="Genomic_DNA"/>
</dbReference>
<dbReference type="PANTHER" id="PTHR37842:SF2">
    <property type="entry name" value="GYLCOSYL HYDROLASE 115 C-TERMINAL DOMAIN-CONTAINING PROTEIN"/>
    <property type="match status" value="1"/>
</dbReference>
<feature type="non-terminal residue" evidence="1">
    <location>
        <position position="1"/>
    </location>
</feature>
<gene>
    <name evidence="1" type="ORF">S01H1_24691</name>
</gene>
<reference evidence="1" key="1">
    <citation type="journal article" date="2014" name="Front. Microbiol.">
        <title>High frequency of phylogenetically diverse reductive dehalogenase-homologous genes in deep subseafloor sedimentary metagenomes.</title>
        <authorList>
            <person name="Kawai M."/>
            <person name="Futagami T."/>
            <person name="Toyoda A."/>
            <person name="Takaki Y."/>
            <person name="Nishi S."/>
            <person name="Hori S."/>
            <person name="Arai W."/>
            <person name="Tsubouchi T."/>
            <person name="Morono Y."/>
            <person name="Uchiyama I."/>
            <person name="Ito T."/>
            <person name="Fujiyama A."/>
            <person name="Inagaki F."/>
            <person name="Takami H."/>
        </authorList>
    </citation>
    <scope>NUCLEOTIDE SEQUENCE</scope>
    <source>
        <strain evidence="1">Expedition CK06-06</strain>
    </source>
</reference>
<evidence type="ECO:0000313" key="1">
    <source>
        <dbReference type="EMBL" id="GAF97529.1"/>
    </source>
</evidence>
<dbReference type="PANTHER" id="PTHR37842">
    <property type="match status" value="1"/>
</dbReference>
<dbReference type="Pfam" id="PF15979">
    <property type="entry name" value="Glyco_hydro_115"/>
    <property type="match status" value="1"/>
</dbReference>
<dbReference type="InterPro" id="IPR031924">
    <property type="entry name" value="GH115"/>
</dbReference>